<organism evidence="8 9">
    <name type="scientific">Pacificibacter maritimus</name>
    <dbReference type="NCBI Taxonomy" id="762213"/>
    <lineage>
        <taxon>Bacteria</taxon>
        <taxon>Pseudomonadati</taxon>
        <taxon>Pseudomonadota</taxon>
        <taxon>Alphaproteobacteria</taxon>
        <taxon>Rhodobacterales</taxon>
        <taxon>Roseobacteraceae</taxon>
        <taxon>Pacificibacter</taxon>
    </lineage>
</organism>
<evidence type="ECO:0000313" key="9">
    <source>
        <dbReference type="Proteomes" id="UP000269689"/>
    </source>
</evidence>
<evidence type="ECO:0000313" key="8">
    <source>
        <dbReference type="EMBL" id="RPE67086.1"/>
    </source>
</evidence>
<dbReference type="RefSeq" id="WP_123792570.1">
    <property type="nucleotide sequence ID" value="NZ_RKQK01000002.1"/>
</dbReference>
<keyword evidence="6" id="KW-0963">Cytoplasm</keyword>
<dbReference type="GO" id="GO:0005737">
    <property type="term" value="C:cytoplasm"/>
    <property type="evidence" value="ECO:0007669"/>
    <property type="project" value="UniProtKB-SubCell"/>
</dbReference>
<evidence type="ECO:0000259" key="7">
    <source>
        <dbReference type="Pfam" id="PF01171"/>
    </source>
</evidence>
<dbReference type="InterPro" id="IPR012094">
    <property type="entry name" value="tRNA_Ile_lys_synt"/>
</dbReference>
<dbReference type="InterPro" id="IPR012795">
    <property type="entry name" value="tRNA_Ile_lys_synt_N"/>
</dbReference>
<dbReference type="Gene3D" id="3.40.50.620">
    <property type="entry name" value="HUPs"/>
    <property type="match status" value="1"/>
</dbReference>
<sequence length="431" mass="48079">MTDQNSNSAMLKHFFASAFTFDKPSRVGVAVSGGGDSMALLHLMVDWAAENNVYLYAVTVDHGLRSEAKHEAEFVAETCEKLGVKHKTLHWTGWTGTGNLQDAARRARYALMADWAKTEDITTIALGHTADDQAETFFMRLARASGIDGLTGMQRRRLSHDITWVRPLLMQERFELRQYLRDLRQPWIDDPSNDDEAFDRVKARKAMAALSDLGIDAHVVGRVMDHLSQVQSALDVATHDHAIDCVSEDHGDLILDRKAFAHGAPEVNRRLISHLLKWISSSDYGPRGMKLQEFMSAILRGKNATLHGVRLTVRQVDGASEMRLSREFSAVADEICTIDDIWDGRWQITCDKTQDYLVRALGEDGMQQLDTQTGKNLPRESLKSTPAVFLGDKLVSAPLADPQVPQGQPKILTSAKLIHPRGQVYTSLLSH</sequence>
<evidence type="ECO:0000256" key="5">
    <source>
        <dbReference type="ARBA" id="ARBA00048539"/>
    </source>
</evidence>
<accession>A0A3N4U8L6</accession>
<keyword evidence="1 6" id="KW-0436">Ligase</keyword>
<dbReference type="GO" id="GO:0032267">
    <property type="term" value="F:tRNA(Ile)-lysidine synthase activity"/>
    <property type="evidence" value="ECO:0007669"/>
    <property type="project" value="UniProtKB-EC"/>
</dbReference>
<feature type="binding site" evidence="6">
    <location>
        <begin position="32"/>
        <end position="37"/>
    </location>
    <ligand>
        <name>ATP</name>
        <dbReference type="ChEBI" id="CHEBI:30616"/>
    </ligand>
</feature>
<keyword evidence="2 6" id="KW-0819">tRNA processing</keyword>
<comment type="caution">
    <text evidence="8">The sequence shown here is derived from an EMBL/GenBank/DDBJ whole genome shotgun (WGS) entry which is preliminary data.</text>
</comment>
<dbReference type="AlphaFoldDB" id="A0A3N4U8L6"/>
<dbReference type="Pfam" id="PF01171">
    <property type="entry name" value="ATP_bind_3"/>
    <property type="match status" value="1"/>
</dbReference>
<dbReference type="PANTHER" id="PTHR43033:SF1">
    <property type="entry name" value="TRNA(ILE)-LYSIDINE SYNTHASE-RELATED"/>
    <property type="match status" value="1"/>
</dbReference>
<reference evidence="8 9" key="1">
    <citation type="submission" date="2018-11" db="EMBL/GenBank/DDBJ databases">
        <title>Genomic Encyclopedia of Type Strains, Phase IV (KMG-IV): sequencing the most valuable type-strain genomes for metagenomic binning, comparative biology and taxonomic classification.</title>
        <authorList>
            <person name="Goeker M."/>
        </authorList>
    </citation>
    <scope>NUCLEOTIDE SEQUENCE [LARGE SCALE GENOMIC DNA]</scope>
    <source>
        <strain evidence="8 9">DSM 104731</strain>
    </source>
</reference>
<comment type="subcellular location">
    <subcellularLocation>
        <location evidence="6">Cytoplasm</location>
    </subcellularLocation>
</comment>
<evidence type="ECO:0000256" key="1">
    <source>
        <dbReference type="ARBA" id="ARBA00022598"/>
    </source>
</evidence>
<feature type="domain" description="tRNA(Ile)-lysidine/2-thiocytidine synthase N-terminal" evidence="7">
    <location>
        <begin position="27"/>
        <end position="205"/>
    </location>
</feature>
<dbReference type="InterPro" id="IPR014729">
    <property type="entry name" value="Rossmann-like_a/b/a_fold"/>
</dbReference>
<evidence type="ECO:0000256" key="3">
    <source>
        <dbReference type="ARBA" id="ARBA00022741"/>
    </source>
</evidence>
<comment type="catalytic activity">
    <reaction evidence="5 6">
        <text>cytidine(34) in tRNA(Ile2) + L-lysine + ATP = lysidine(34) in tRNA(Ile2) + AMP + diphosphate + H(+)</text>
        <dbReference type="Rhea" id="RHEA:43744"/>
        <dbReference type="Rhea" id="RHEA-COMP:10625"/>
        <dbReference type="Rhea" id="RHEA-COMP:10670"/>
        <dbReference type="ChEBI" id="CHEBI:15378"/>
        <dbReference type="ChEBI" id="CHEBI:30616"/>
        <dbReference type="ChEBI" id="CHEBI:32551"/>
        <dbReference type="ChEBI" id="CHEBI:33019"/>
        <dbReference type="ChEBI" id="CHEBI:82748"/>
        <dbReference type="ChEBI" id="CHEBI:83665"/>
        <dbReference type="ChEBI" id="CHEBI:456215"/>
        <dbReference type="EC" id="6.3.4.19"/>
    </reaction>
</comment>
<keyword evidence="3 6" id="KW-0547">Nucleotide-binding</keyword>
<dbReference type="CDD" id="cd01992">
    <property type="entry name" value="TilS_N"/>
    <property type="match status" value="1"/>
</dbReference>
<comment type="function">
    <text evidence="6">Ligates lysine onto the cytidine present at position 34 of the AUA codon-specific tRNA(Ile) that contains the anticodon CAU, in an ATP-dependent manner. Cytidine is converted to lysidine, thus changing the amino acid specificity of the tRNA from methionine to isoleucine.</text>
</comment>
<dbReference type="Proteomes" id="UP000269689">
    <property type="component" value="Unassembled WGS sequence"/>
</dbReference>
<dbReference type="OrthoDB" id="9807403at2"/>
<name>A0A3N4U8L6_9RHOB</name>
<dbReference type="EC" id="6.3.4.19" evidence="6"/>
<evidence type="ECO:0000256" key="6">
    <source>
        <dbReference type="HAMAP-Rule" id="MF_01161"/>
    </source>
</evidence>
<keyword evidence="4 6" id="KW-0067">ATP-binding</keyword>
<dbReference type="InterPro" id="IPR011063">
    <property type="entry name" value="TilS/TtcA_N"/>
</dbReference>
<dbReference type="NCBIfam" id="TIGR02432">
    <property type="entry name" value="lysidine_TilS_N"/>
    <property type="match status" value="1"/>
</dbReference>
<dbReference type="GO" id="GO:0006400">
    <property type="term" value="P:tRNA modification"/>
    <property type="evidence" value="ECO:0007669"/>
    <property type="project" value="UniProtKB-UniRule"/>
</dbReference>
<dbReference type="EMBL" id="RKQK01000002">
    <property type="protein sequence ID" value="RPE67086.1"/>
    <property type="molecule type" value="Genomic_DNA"/>
</dbReference>
<dbReference type="SUPFAM" id="SSF52402">
    <property type="entry name" value="Adenine nucleotide alpha hydrolases-like"/>
    <property type="match status" value="1"/>
</dbReference>
<evidence type="ECO:0000256" key="4">
    <source>
        <dbReference type="ARBA" id="ARBA00022840"/>
    </source>
</evidence>
<protein>
    <recommendedName>
        <fullName evidence="6">tRNA(Ile)-lysidine synthase</fullName>
        <ecNumber evidence="6">6.3.4.19</ecNumber>
    </recommendedName>
    <alternativeName>
        <fullName evidence="6">tRNA(Ile)-2-lysyl-cytidine synthase</fullName>
    </alternativeName>
    <alternativeName>
        <fullName evidence="6">tRNA(Ile)-lysidine synthetase</fullName>
    </alternativeName>
</protein>
<proteinExistence type="inferred from homology"/>
<gene>
    <name evidence="6" type="primary">tilS</name>
    <name evidence="8" type="ORF">EDD53_1490</name>
</gene>
<keyword evidence="9" id="KW-1185">Reference proteome</keyword>
<comment type="domain">
    <text evidence="6">The N-terminal region contains the highly conserved SGGXDS motif, predicted to be a P-loop motif involved in ATP binding.</text>
</comment>
<evidence type="ECO:0000256" key="2">
    <source>
        <dbReference type="ARBA" id="ARBA00022694"/>
    </source>
</evidence>
<dbReference type="PANTHER" id="PTHR43033">
    <property type="entry name" value="TRNA(ILE)-LYSIDINE SYNTHASE-RELATED"/>
    <property type="match status" value="1"/>
</dbReference>
<dbReference type="GO" id="GO:0005524">
    <property type="term" value="F:ATP binding"/>
    <property type="evidence" value="ECO:0007669"/>
    <property type="project" value="UniProtKB-UniRule"/>
</dbReference>
<comment type="similarity">
    <text evidence="6">Belongs to the tRNA(Ile)-lysidine synthase family.</text>
</comment>
<dbReference type="HAMAP" id="MF_01161">
    <property type="entry name" value="tRNA_Ile_lys_synt"/>
    <property type="match status" value="1"/>
</dbReference>